<dbReference type="RefSeq" id="WP_244709725.1">
    <property type="nucleotide sequence ID" value="NZ_CP095073.1"/>
</dbReference>
<name>A0ABY4EKA8_9BACI</name>
<dbReference type="PANTHER" id="PTHR30461:SF2">
    <property type="entry name" value="SERINE RECOMBINASE PINE-RELATED"/>
    <property type="match status" value="1"/>
</dbReference>
<dbReference type="SUPFAM" id="SSF53041">
    <property type="entry name" value="Resolvase-like"/>
    <property type="match status" value="1"/>
</dbReference>
<sequence length="460" mass="53055">MKKKLIVVYSRVSTGSQNLREQIDASNKAIHARNINKDDVLYLEDFNVSATKNDINNRPALKKLCSLVAENKVKLIFIYARDRHSRDFYEGAKFNDLINKHNVEVIYTASNEIPFNKNSSIESFYGIFSQQGGKNIGKRSSDGLKRYPGETIGYKRKEENIEGERRKVTFIKDGKRSKVIQHLFEEFSQIKNKEEFVSILKNYGKKLNSHSTVIKILQRPFYAAYCITDYGYDPLNHVEAIISLDLFKKAQTVLNQFIKEYEYAVLRAQEKILAIPTCGVCNKQMKFMKPLGSSAYFVCSAGHKKIDIELDQLNHVIHETILNETKQFALAKYKPIFRTHFNGTLDNLVHQKKHQELILNRNVLSITSQNFVKVDSNFKKLEQQIRNNEYKINAIEKEIVLLQSLKNEIDTLTELADKAVSKLSDTDVTSLIELLIKKILIHHEFLEINMYSLTFDKGAV</sequence>
<gene>
    <name evidence="5" type="ORF">MUN89_19740</name>
</gene>
<keyword evidence="2" id="KW-0233">DNA recombination</keyword>
<dbReference type="InterPro" id="IPR038109">
    <property type="entry name" value="DNA_bind_recomb_sf"/>
</dbReference>
<dbReference type="InterPro" id="IPR050639">
    <property type="entry name" value="SSR_resolvase"/>
</dbReference>
<dbReference type="SMART" id="SM00857">
    <property type="entry name" value="Resolvase"/>
    <property type="match status" value="1"/>
</dbReference>
<dbReference type="Proteomes" id="UP000831787">
    <property type="component" value="Chromosome"/>
</dbReference>
<organism evidence="5 6">
    <name type="scientific">Halobacillus salinarum</name>
    <dbReference type="NCBI Taxonomy" id="2932257"/>
    <lineage>
        <taxon>Bacteria</taxon>
        <taxon>Bacillati</taxon>
        <taxon>Bacillota</taxon>
        <taxon>Bacilli</taxon>
        <taxon>Bacillales</taxon>
        <taxon>Bacillaceae</taxon>
        <taxon>Halobacillus</taxon>
    </lineage>
</organism>
<evidence type="ECO:0000256" key="1">
    <source>
        <dbReference type="ARBA" id="ARBA00023125"/>
    </source>
</evidence>
<accession>A0ABY4EKA8</accession>
<keyword evidence="3" id="KW-0175">Coiled coil</keyword>
<dbReference type="InterPro" id="IPR011109">
    <property type="entry name" value="DNA_bind_recombinase_dom"/>
</dbReference>
<dbReference type="EMBL" id="CP095073">
    <property type="protein sequence ID" value="UOQ44069.1"/>
    <property type="molecule type" value="Genomic_DNA"/>
</dbReference>
<evidence type="ECO:0000313" key="5">
    <source>
        <dbReference type="EMBL" id="UOQ44069.1"/>
    </source>
</evidence>
<dbReference type="InterPro" id="IPR006119">
    <property type="entry name" value="Resolv_N"/>
</dbReference>
<dbReference type="InterPro" id="IPR036162">
    <property type="entry name" value="Resolvase-like_N_sf"/>
</dbReference>
<evidence type="ECO:0000256" key="3">
    <source>
        <dbReference type="SAM" id="Coils"/>
    </source>
</evidence>
<keyword evidence="6" id="KW-1185">Reference proteome</keyword>
<evidence type="ECO:0000256" key="2">
    <source>
        <dbReference type="ARBA" id="ARBA00023172"/>
    </source>
</evidence>
<dbReference type="Gene3D" id="3.40.50.1390">
    <property type="entry name" value="Resolvase, N-terminal catalytic domain"/>
    <property type="match status" value="1"/>
</dbReference>
<proteinExistence type="predicted"/>
<dbReference type="Gene3D" id="3.90.1750.20">
    <property type="entry name" value="Putative Large Serine Recombinase, Chain B, Domain 2"/>
    <property type="match status" value="1"/>
</dbReference>
<evidence type="ECO:0000313" key="6">
    <source>
        <dbReference type="Proteomes" id="UP000831787"/>
    </source>
</evidence>
<keyword evidence="1" id="KW-0238">DNA-binding</keyword>
<dbReference type="PANTHER" id="PTHR30461">
    <property type="entry name" value="DNA-INVERTASE FROM LAMBDOID PROPHAGE"/>
    <property type="match status" value="1"/>
</dbReference>
<dbReference type="CDD" id="cd00338">
    <property type="entry name" value="Ser_Recombinase"/>
    <property type="match status" value="1"/>
</dbReference>
<protein>
    <submittedName>
        <fullName evidence="5">Recombinase family protein</fullName>
    </submittedName>
</protein>
<dbReference type="Pfam" id="PF00239">
    <property type="entry name" value="Resolvase"/>
    <property type="match status" value="1"/>
</dbReference>
<evidence type="ECO:0000259" key="4">
    <source>
        <dbReference type="SMART" id="SM00857"/>
    </source>
</evidence>
<reference evidence="5 6" key="1">
    <citation type="submission" date="2022-04" db="EMBL/GenBank/DDBJ databases">
        <title>Halobacillus sp. isolated from saltern.</title>
        <authorList>
            <person name="Won M."/>
            <person name="Lee C.-M."/>
            <person name="Woen H.-Y."/>
            <person name="Kwon S.-W."/>
        </authorList>
    </citation>
    <scope>NUCLEOTIDE SEQUENCE [LARGE SCALE GENOMIC DNA]</scope>
    <source>
        <strain evidence="5 6">SSBR10-3</strain>
    </source>
</reference>
<feature type="coiled-coil region" evidence="3">
    <location>
        <begin position="378"/>
        <end position="422"/>
    </location>
</feature>
<feature type="domain" description="Resolvase/invertase-type recombinase catalytic" evidence="4">
    <location>
        <begin position="6"/>
        <end position="147"/>
    </location>
</feature>
<dbReference type="Pfam" id="PF07508">
    <property type="entry name" value="Recombinase"/>
    <property type="match status" value="1"/>
</dbReference>